<gene>
    <name evidence="2" type="ORF">MRN14_07265</name>
</gene>
<dbReference type="EMBL" id="CP095354">
    <property type="protein sequence ID" value="XAG82369.1"/>
    <property type="molecule type" value="Genomic_DNA"/>
</dbReference>
<dbReference type="AlphaFoldDB" id="A0AAU6V708"/>
<reference evidence="2" key="1">
    <citation type="submission" date="2022-03" db="EMBL/GenBank/DDBJ databases">
        <title>Sea Food Isolates.</title>
        <authorList>
            <person name="Li c."/>
        </authorList>
    </citation>
    <scope>NUCLEOTIDE SEQUENCE</scope>
    <source>
        <strain evidence="2">19NY03SH02</strain>
    </source>
</reference>
<feature type="compositionally biased region" description="Basic and acidic residues" evidence="1">
    <location>
        <begin position="53"/>
        <end position="65"/>
    </location>
</feature>
<protein>
    <submittedName>
        <fullName evidence="2">Uncharacterized protein</fullName>
    </submittedName>
</protein>
<sequence>MMKHLKKVQLFRVGFDEKVSLVDKFFICDMPSMIKGKSPNSMKIENKNGSPKDCLKNAGDKDLVR</sequence>
<evidence type="ECO:0000256" key="1">
    <source>
        <dbReference type="SAM" id="MobiDB-lite"/>
    </source>
</evidence>
<accession>A0AAU6V708</accession>
<name>A0AAU6V708_UNCXX</name>
<feature type="compositionally biased region" description="Polar residues" evidence="1">
    <location>
        <begin position="38"/>
        <end position="49"/>
    </location>
</feature>
<proteinExistence type="predicted"/>
<organism evidence="2">
    <name type="scientific">bacterium 19NY03SH02</name>
    <dbReference type="NCBI Taxonomy" id="2920631"/>
    <lineage>
        <taxon>Bacteria</taxon>
    </lineage>
</organism>
<evidence type="ECO:0000313" key="2">
    <source>
        <dbReference type="EMBL" id="XAG82369.1"/>
    </source>
</evidence>
<feature type="region of interest" description="Disordered" evidence="1">
    <location>
        <begin position="36"/>
        <end position="65"/>
    </location>
</feature>